<dbReference type="InterPro" id="IPR051450">
    <property type="entry name" value="Gfo/Idh/MocA_Oxidoreductases"/>
</dbReference>
<dbReference type="InterPro" id="IPR000683">
    <property type="entry name" value="Gfo/Idh/MocA-like_OxRdtase_N"/>
</dbReference>
<evidence type="ECO:0000259" key="1">
    <source>
        <dbReference type="Pfam" id="PF01408"/>
    </source>
</evidence>
<dbReference type="OrthoDB" id="9792935at2"/>
<dbReference type="Gene3D" id="3.30.360.10">
    <property type="entry name" value="Dihydrodipicolinate Reductase, domain 2"/>
    <property type="match status" value="1"/>
</dbReference>
<reference evidence="3 4" key="1">
    <citation type="submission" date="2016-10" db="EMBL/GenBank/DDBJ databases">
        <authorList>
            <person name="de Groot N.N."/>
        </authorList>
    </citation>
    <scope>NUCLEOTIDE SEQUENCE [LARGE SCALE GENOMIC DNA]</scope>
    <source>
        <strain evidence="3 4">DSM 27375</strain>
    </source>
</reference>
<evidence type="ECO:0000313" key="3">
    <source>
        <dbReference type="EMBL" id="SDG21819.1"/>
    </source>
</evidence>
<dbReference type="GO" id="GO:0000166">
    <property type="term" value="F:nucleotide binding"/>
    <property type="evidence" value="ECO:0007669"/>
    <property type="project" value="InterPro"/>
</dbReference>
<accession>A0A1G7SHD3</accession>
<dbReference type="InterPro" id="IPR055170">
    <property type="entry name" value="GFO_IDH_MocA-like_dom"/>
</dbReference>
<dbReference type="AlphaFoldDB" id="A0A1G7SHD3"/>
<dbReference type="Gene3D" id="3.40.50.720">
    <property type="entry name" value="NAD(P)-binding Rossmann-like Domain"/>
    <property type="match status" value="1"/>
</dbReference>
<dbReference type="Pfam" id="PF22725">
    <property type="entry name" value="GFO_IDH_MocA_C3"/>
    <property type="match status" value="1"/>
</dbReference>
<sequence>MTQTRLAIVGGGIIGRTHADAIRACPGTDLVAIVDPFESGKSLAQDLECPHLETLAALIELRPDGVIIATPNALHVPQAMTLIRAGIPVLVEKPLGDTAHSCAALVALSDRTGVQGLVGHHRRHNPIVQAAKTAITEGRFGTLVSGTISATLYKDARYFDVAWRREPGAGGPILINLIHEIDLVRHLFGEITEVTALTSNTQRGFDVEDTAAVILRLETGGLITISLTDAGVGPWCWDTTAGENPARFPAMPAVSHVFAGTQAGMSLPDLSLWTHEGPRDWTMPQINRPLDLVTTDSYVEQIRHFSAVIKGDETPRITLSDGARNIAVIEAIHGSITQRRPVPLGTHRINTSSKPKAMME</sequence>
<dbReference type="EMBL" id="FNBL01000014">
    <property type="protein sequence ID" value="SDG21819.1"/>
    <property type="molecule type" value="Genomic_DNA"/>
</dbReference>
<dbReference type="SUPFAM" id="SSF51735">
    <property type="entry name" value="NAD(P)-binding Rossmann-fold domains"/>
    <property type="match status" value="1"/>
</dbReference>
<dbReference type="PANTHER" id="PTHR43377">
    <property type="entry name" value="BILIVERDIN REDUCTASE A"/>
    <property type="match status" value="1"/>
</dbReference>
<dbReference type="RefSeq" id="WP_074646562.1">
    <property type="nucleotide sequence ID" value="NZ_FNBL01000014.1"/>
</dbReference>
<organism evidence="3 4">
    <name type="scientific">Celeribacter baekdonensis</name>
    <dbReference type="NCBI Taxonomy" id="875171"/>
    <lineage>
        <taxon>Bacteria</taxon>
        <taxon>Pseudomonadati</taxon>
        <taxon>Pseudomonadota</taxon>
        <taxon>Alphaproteobacteria</taxon>
        <taxon>Rhodobacterales</taxon>
        <taxon>Roseobacteraceae</taxon>
        <taxon>Celeribacter</taxon>
    </lineage>
</organism>
<gene>
    <name evidence="3" type="ORF">SAMN04488117_11425</name>
</gene>
<protein>
    <submittedName>
        <fullName evidence="3">Predicted dehydrogenase</fullName>
    </submittedName>
</protein>
<evidence type="ECO:0000259" key="2">
    <source>
        <dbReference type="Pfam" id="PF22725"/>
    </source>
</evidence>
<feature type="domain" description="Gfo/Idh/MocA-like oxidoreductase N-terminal" evidence="1">
    <location>
        <begin position="5"/>
        <end position="120"/>
    </location>
</feature>
<name>A0A1G7SHD3_9RHOB</name>
<dbReference type="InterPro" id="IPR036291">
    <property type="entry name" value="NAD(P)-bd_dom_sf"/>
</dbReference>
<feature type="domain" description="GFO/IDH/MocA-like oxidoreductase" evidence="2">
    <location>
        <begin position="128"/>
        <end position="229"/>
    </location>
</feature>
<dbReference type="Proteomes" id="UP000182284">
    <property type="component" value="Unassembled WGS sequence"/>
</dbReference>
<dbReference type="Pfam" id="PF01408">
    <property type="entry name" value="GFO_IDH_MocA"/>
    <property type="match status" value="1"/>
</dbReference>
<dbReference type="SUPFAM" id="SSF55347">
    <property type="entry name" value="Glyceraldehyde-3-phosphate dehydrogenase-like, C-terminal domain"/>
    <property type="match status" value="1"/>
</dbReference>
<evidence type="ECO:0000313" key="4">
    <source>
        <dbReference type="Proteomes" id="UP000182284"/>
    </source>
</evidence>
<proteinExistence type="predicted"/>
<dbReference type="PANTHER" id="PTHR43377:SF8">
    <property type="entry name" value="BLR3664 PROTEIN"/>
    <property type="match status" value="1"/>
</dbReference>